<dbReference type="Pfam" id="PF00004">
    <property type="entry name" value="AAA"/>
    <property type="match status" value="1"/>
</dbReference>
<dbReference type="Pfam" id="PF07724">
    <property type="entry name" value="AAA_2"/>
    <property type="match status" value="1"/>
</dbReference>
<dbReference type="GO" id="GO:0005524">
    <property type="term" value="F:ATP binding"/>
    <property type="evidence" value="ECO:0007669"/>
    <property type="project" value="UniProtKB-KW"/>
</dbReference>
<dbReference type="PANTHER" id="PTHR11638">
    <property type="entry name" value="ATP-DEPENDENT CLP PROTEASE"/>
    <property type="match status" value="1"/>
</dbReference>
<dbReference type="InterPro" id="IPR001270">
    <property type="entry name" value="ClpA/B"/>
</dbReference>
<dbReference type="HOGENOM" id="CLU_005070_4_2_0"/>
<keyword evidence="4" id="KW-0067">ATP-binding</keyword>
<evidence type="ECO:0000313" key="12">
    <source>
        <dbReference type="Proteomes" id="UP000000447"/>
    </source>
</evidence>
<dbReference type="InterPro" id="IPR004176">
    <property type="entry name" value="Clp_R_N"/>
</dbReference>
<dbReference type="GO" id="GO:0016887">
    <property type="term" value="F:ATP hydrolysis activity"/>
    <property type="evidence" value="ECO:0007669"/>
    <property type="project" value="InterPro"/>
</dbReference>
<dbReference type="InterPro" id="IPR003959">
    <property type="entry name" value="ATPase_AAA_core"/>
</dbReference>
<dbReference type="STRING" id="309801.trd_1035"/>
<proteinExistence type="inferred from homology"/>
<evidence type="ECO:0000256" key="5">
    <source>
        <dbReference type="ARBA" id="ARBA00023186"/>
    </source>
</evidence>
<evidence type="ECO:0000256" key="6">
    <source>
        <dbReference type="ARBA" id="ARBA00026057"/>
    </source>
</evidence>
<evidence type="ECO:0000259" key="9">
    <source>
        <dbReference type="PROSITE" id="PS50151"/>
    </source>
</evidence>
<evidence type="ECO:0000256" key="7">
    <source>
        <dbReference type="PROSITE-ProRule" id="PRU01251"/>
    </source>
</evidence>
<accession>B9L031</accession>
<dbReference type="SUPFAM" id="SSF52540">
    <property type="entry name" value="P-loop containing nucleoside triphosphate hydrolases"/>
    <property type="match status" value="2"/>
</dbReference>
<dbReference type="Pfam" id="PF10431">
    <property type="entry name" value="ClpB_D2-small"/>
    <property type="match status" value="1"/>
</dbReference>
<dbReference type="CDD" id="cd00009">
    <property type="entry name" value="AAA"/>
    <property type="match status" value="1"/>
</dbReference>
<dbReference type="SMART" id="SM01086">
    <property type="entry name" value="ClpB_D2-small"/>
    <property type="match status" value="1"/>
</dbReference>
<dbReference type="SUPFAM" id="SSF81923">
    <property type="entry name" value="Double Clp-N motif"/>
    <property type="match status" value="1"/>
</dbReference>
<dbReference type="InterPro" id="IPR018368">
    <property type="entry name" value="ClpA/B_CS1"/>
</dbReference>
<evidence type="ECO:0000256" key="2">
    <source>
        <dbReference type="ARBA" id="ARBA00022737"/>
    </source>
</evidence>
<dbReference type="PROSITE" id="PS51903">
    <property type="entry name" value="CLP_R"/>
    <property type="match status" value="1"/>
</dbReference>
<feature type="domain" description="Clp R" evidence="10">
    <location>
        <begin position="5"/>
        <end position="147"/>
    </location>
</feature>
<keyword evidence="2 7" id="KW-0677">Repeat</keyword>
<name>B9L031_THERP</name>
<reference evidence="11 12" key="1">
    <citation type="journal article" date="2009" name="PLoS ONE">
        <title>Complete genome sequence of the aerobic CO-oxidizing thermophile Thermomicrobium roseum.</title>
        <authorList>
            <person name="Wu D."/>
            <person name="Raymond J."/>
            <person name="Wu M."/>
            <person name="Chatterji S."/>
            <person name="Ren Q."/>
            <person name="Graham J.E."/>
            <person name="Bryant D.A."/>
            <person name="Robb F."/>
            <person name="Colman A."/>
            <person name="Tallon L.J."/>
            <person name="Badger J.H."/>
            <person name="Madupu R."/>
            <person name="Ward N.L."/>
            <person name="Eisen J.A."/>
        </authorList>
    </citation>
    <scope>NUCLEOTIDE SEQUENCE [LARGE SCALE GENOMIC DNA]</scope>
    <source>
        <strain evidence="12">ATCC 27502 / DSM 5159 / P-2</strain>
    </source>
</reference>
<feature type="coiled-coil region" evidence="8">
    <location>
        <begin position="412"/>
        <end position="458"/>
    </location>
</feature>
<evidence type="ECO:0000259" key="10">
    <source>
        <dbReference type="PROSITE" id="PS51903"/>
    </source>
</evidence>
<dbReference type="Pfam" id="PF17871">
    <property type="entry name" value="AAA_lid_9"/>
    <property type="match status" value="1"/>
</dbReference>
<sequence length="817" mass="91175">MADKFEKFTERARKVLALAQEEARRFNHNYIGTEHLLLGLVREGEGVAARVLQSMGVQLPKVRSAVEFIIGRGESTVVGEIGLTPRARKVIEYAVDEARRLGHHYIGTEHLLLGLVREGEGIAAGVLESLGVNLEKVRQQVLQVLAQGTAYQQRAQQTKTPYLDALGFDLTEAARLGKLDPVIGRHNEIERVMQILSRRTKNNPALIGEPGVGKTAIVEGLAQRIVAGDVPEPLQGKRLVALDIGALVAGTKYRGEFEERLKKIVAEVKESGTILFIDELHTLVGAGAAEGAVDAANILKPALSRGEVQTIGATTLDEYRKYIERDAALERRFQPVIVNEPTVEETIEILKGIRERYEEHHKLKISDEALHAAAVLAARYVTDRFLPDKAIDLVDEAASRVRMYRSASPPSLKEARRGLESLRRELDAAVASQEFELAAELRERERQLVHRIHELEQHWREEQGQEEPIVTEEDIAQVVSMWTGIPLTRLHTEESERLLHMEEALHERVIGQDEAISTLARAVRRARAGLKDPRRPIGTFIFLGPTGVGKTLLARALAEFMFGSEDALIKIDMSEFMERHTVSRLVGAPPGYIGYEEGGQLTEAVRRKPYSVILLDEIEKAHPEAFNILLQIMEDGNLTDAKGRRVDFRNTILIMTSNIGAELIQREGSLGFAVADDPTKKMQADYTAMKDKVLSQLKQTFRPEFLNRIDAVIVFHPLTPEHVRQIVDLELKRIRKQLAEQQIGLEVTDAAKDLLAKRGYDRQFGARPLRRIIQNLIEDPLAEAILAGRFKPGSTVVINVRDDLLTIEPAEALSTVS</sequence>
<dbReference type="InterPro" id="IPR050130">
    <property type="entry name" value="ClpA_ClpB"/>
</dbReference>
<keyword evidence="8" id="KW-0175">Coiled coil</keyword>
<dbReference type="GO" id="GO:0005737">
    <property type="term" value="C:cytoplasm"/>
    <property type="evidence" value="ECO:0007669"/>
    <property type="project" value="TreeGrafter"/>
</dbReference>
<dbReference type="FunFam" id="1.10.8.60:FF:000017">
    <property type="entry name" value="ATP-dependent chaperone ClpB"/>
    <property type="match status" value="1"/>
</dbReference>
<keyword evidence="12" id="KW-1185">Reference proteome</keyword>
<comment type="similarity">
    <text evidence="1">Belongs to the ClpA/ClpB family.</text>
</comment>
<evidence type="ECO:0000256" key="8">
    <source>
        <dbReference type="SAM" id="Coils"/>
    </source>
</evidence>
<evidence type="ECO:0000256" key="3">
    <source>
        <dbReference type="ARBA" id="ARBA00022741"/>
    </source>
</evidence>
<dbReference type="GO" id="GO:0034605">
    <property type="term" value="P:cellular response to heat"/>
    <property type="evidence" value="ECO:0007669"/>
    <property type="project" value="TreeGrafter"/>
</dbReference>
<dbReference type="KEGG" id="tro:trd_1035"/>
<dbReference type="Gene3D" id="1.10.8.60">
    <property type="match status" value="2"/>
</dbReference>
<dbReference type="SMART" id="SM00382">
    <property type="entry name" value="AAA"/>
    <property type="match status" value="2"/>
</dbReference>
<dbReference type="AlphaFoldDB" id="B9L031"/>
<organism evidence="11 12">
    <name type="scientific">Thermomicrobium roseum (strain ATCC 27502 / DSM 5159 / P-2)</name>
    <dbReference type="NCBI Taxonomy" id="309801"/>
    <lineage>
        <taxon>Bacteria</taxon>
        <taxon>Pseudomonadati</taxon>
        <taxon>Thermomicrobiota</taxon>
        <taxon>Thermomicrobia</taxon>
        <taxon>Thermomicrobiales</taxon>
        <taxon>Thermomicrobiaceae</taxon>
        <taxon>Thermomicrobium</taxon>
    </lineage>
</organism>
<evidence type="ECO:0000256" key="4">
    <source>
        <dbReference type="ARBA" id="ARBA00022840"/>
    </source>
</evidence>
<dbReference type="Gene3D" id="3.40.50.300">
    <property type="entry name" value="P-loop containing nucleotide triphosphate hydrolases"/>
    <property type="match status" value="2"/>
</dbReference>
<dbReference type="PROSITE" id="PS50151">
    <property type="entry name" value="UVR"/>
    <property type="match status" value="1"/>
</dbReference>
<dbReference type="Gene3D" id="1.10.1780.10">
    <property type="entry name" value="Clp, N-terminal domain"/>
    <property type="match status" value="1"/>
</dbReference>
<dbReference type="PRINTS" id="PR00300">
    <property type="entry name" value="CLPPROTEASEA"/>
</dbReference>
<comment type="subunit">
    <text evidence="6">Homohexamer. The oligomerization is ATP-dependent.</text>
</comment>
<dbReference type="InterPro" id="IPR019489">
    <property type="entry name" value="Clp_ATPase_C"/>
</dbReference>
<dbReference type="eggNOG" id="COG0542">
    <property type="taxonomic scope" value="Bacteria"/>
</dbReference>
<evidence type="ECO:0000313" key="11">
    <source>
        <dbReference type="EMBL" id="ACM04568.1"/>
    </source>
</evidence>
<feature type="domain" description="UVR" evidence="9">
    <location>
        <begin position="416"/>
        <end position="451"/>
    </location>
</feature>
<dbReference type="PANTHER" id="PTHR11638:SF18">
    <property type="entry name" value="HEAT SHOCK PROTEIN 104"/>
    <property type="match status" value="1"/>
</dbReference>
<dbReference type="Pfam" id="PF02861">
    <property type="entry name" value="Clp_N"/>
    <property type="match status" value="1"/>
</dbReference>
<keyword evidence="3" id="KW-0547">Nucleotide-binding</keyword>
<dbReference type="InterPro" id="IPR027417">
    <property type="entry name" value="P-loop_NTPase"/>
</dbReference>
<dbReference type="CDD" id="cd19499">
    <property type="entry name" value="RecA-like_ClpB_Hsp104-like"/>
    <property type="match status" value="1"/>
</dbReference>
<dbReference type="OrthoDB" id="9803641at2"/>
<keyword evidence="5" id="KW-0143">Chaperone</keyword>
<dbReference type="Proteomes" id="UP000000447">
    <property type="component" value="Chromosome"/>
</dbReference>
<protein>
    <submittedName>
        <fullName evidence="11">ClpC ATPase</fullName>
    </submittedName>
</protein>
<evidence type="ECO:0000256" key="1">
    <source>
        <dbReference type="ARBA" id="ARBA00008675"/>
    </source>
</evidence>
<dbReference type="InterPro" id="IPR041546">
    <property type="entry name" value="ClpA/ClpB_AAA_lid"/>
</dbReference>
<dbReference type="Gene3D" id="4.10.860.10">
    <property type="entry name" value="UVR domain"/>
    <property type="match status" value="1"/>
</dbReference>
<dbReference type="PROSITE" id="PS00870">
    <property type="entry name" value="CLPAB_1"/>
    <property type="match status" value="1"/>
</dbReference>
<dbReference type="InterPro" id="IPR003593">
    <property type="entry name" value="AAA+_ATPase"/>
</dbReference>
<dbReference type="EMBL" id="CP001275">
    <property type="protein sequence ID" value="ACM04568.1"/>
    <property type="molecule type" value="Genomic_DNA"/>
</dbReference>
<dbReference type="InterPro" id="IPR036628">
    <property type="entry name" value="Clp_N_dom_sf"/>
</dbReference>
<dbReference type="FunFam" id="3.40.50.300:FF:000010">
    <property type="entry name" value="Chaperone clpB 1, putative"/>
    <property type="match status" value="1"/>
</dbReference>
<gene>
    <name evidence="11" type="ordered locus">trd_1035</name>
</gene>
<dbReference type="InterPro" id="IPR001943">
    <property type="entry name" value="UVR_dom"/>
</dbReference>
<dbReference type="FunFam" id="3.40.50.300:FF:000025">
    <property type="entry name" value="ATP-dependent Clp protease subunit"/>
    <property type="match status" value="1"/>
</dbReference>
<dbReference type="RefSeq" id="WP_015921989.1">
    <property type="nucleotide sequence ID" value="NC_011959.1"/>
</dbReference>